<feature type="compositionally biased region" description="Basic and acidic residues" evidence="2">
    <location>
        <begin position="225"/>
        <end position="243"/>
    </location>
</feature>
<dbReference type="SUPFAM" id="SSF58022">
    <property type="entry name" value="XRCC4, C-terminal oligomerization domain"/>
    <property type="match status" value="1"/>
</dbReference>
<feature type="compositionally biased region" description="Basic residues" evidence="2">
    <location>
        <begin position="244"/>
        <end position="253"/>
    </location>
</feature>
<protein>
    <submittedName>
        <fullName evidence="3">Uncharacterized protein</fullName>
    </submittedName>
</protein>
<gene>
    <name evidence="3" type="ORF">BDV23DRAFT_53826</name>
</gene>
<feature type="region of interest" description="Disordered" evidence="2">
    <location>
        <begin position="225"/>
        <end position="270"/>
    </location>
</feature>
<dbReference type="OrthoDB" id="8064436at2759"/>
<keyword evidence="1" id="KW-0175">Coiled coil</keyword>
<evidence type="ECO:0000256" key="2">
    <source>
        <dbReference type="SAM" id="MobiDB-lite"/>
    </source>
</evidence>
<dbReference type="EMBL" id="ML735235">
    <property type="protein sequence ID" value="KAE8392737.1"/>
    <property type="molecule type" value="Genomic_DNA"/>
</dbReference>
<dbReference type="InterPro" id="IPR014751">
    <property type="entry name" value="XRCC4-like_C"/>
</dbReference>
<dbReference type="PANTHER" id="PTHR42067:SF1">
    <property type="entry name" value="MITOTIC APPARATUS PROTEIN P62"/>
    <property type="match status" value="1"/>
</dbReference>
<name>A0A5N7CFV4_PETAA</name>
<evidence type="ECO:0000313" key="3">
    <source>
        <dbReference type="EMBL" id="KAE8392737.1"/>
    </source>
</evidence>
<dbReference type="PANTHER" id="PTHR42067">
    <property type="entry name" value="YALI0C15378P"/>
    <property type="match status" value="1"/>
</dbReference>
<dbReference type="AlphaFoldDB" id="A0A5N7CFV4"/>
<feature type="compositionally biased region" description="Acidic residues" evidence="2">
    <location>
        <begin position="259"/>
        <end position="268"/>
    </location>
</feature>
<proteinExistence type="predicted"/>
<evidence type="ECO:0000256" key="1">
    <source>
        <dbReference type="SAM" id="Coils"/>
    </source>
</evidence>
<feature type="compositionally biased region" description="Basic and acidic residues" evidence="2">
    <location>
        <begin position="362"/>
        <end position="375"/>
    </location>
</feature>
<feature type="region of interest" description="Disordered" evidence="2">
    <location>
        <begin position="282"/>
        <end position="387"/>
    </location>
</feature>
<accession>A0A5N7CFV4</accession>
<organism evidence="3">
    <name type="scientific">Petromyces alliaceus</name>
    <name type="common">Aspergillus alliaceus</name>
    <dbReference type="NCBI Taxonomy" id="209559"/>
    <lineage>
        <taxon>Eukaryota</taxon>
        <taxon>Fungi</taxon>
        <taxon>Dikarya</taxon>
        <taxon>Ascomycota</taxon>
        <taxon>Pezizomycotina</taxon>
        <taxon>Eurotiomycetes</taxon>
        <taxon>Eurotiomycetidae</taxon>
        <taxon>Eurotiales</taxon>
        <taxon>Aspergillaceae</taxon>
        <taxon>Aspergillus</taxon>
        <taxon>Aspergillus subgen. Circumdati</taxon>
    </lineage>
</organism>
<dbReference type="Gene3D" id="1.20.5.370">
    <property type="match status" value="1"/>
</dbReference>
<reference evidence="3" key="1">
    <citation type="submission" date="2019-04" db="EMBL/GenBank/DDBJ databases">
        <title>Friends and foes A comparative genomics studyof 23 Aspergillus species from section Flavi.</title>
        <authorList>
            <consortium name="DOE Joint Genome Institute"/>
            <person name="Kjaerbolling I."/>
            <person name="Vesth T."/>
            <person name="Frisvad J.C."/>
            <person name="Nybo J.L."/>
            <person name="Theobald S."/>
            <person name="Kildgaard S."/>
            <person name="Isbrandt T."/>
            <person name="Kuo A."/>
            <person name="Sato A."/>
            <person name="Lyhne E.K."/>
            <person name="Kogle M.E."/>
            <person name="Wiebenga A."/>
            <person name="Kun R.S."/>
            <person name="Lubbers R.J."/>
            <person name="Makela M.R."/>
            <person name="Barry K."/>
            <person name="Chovatia M."/>
            <person name="Clum A."/>
            <person name="Daum C."/>
            <person name="Haridas S."/>
            <person name="He G."/>
            <person name="LaButti K."/>
            <person name="Lipzen A."/>
            <person name="Mondo S."/>
            <person name="Riley R."/>
            <person name="Salamov A."/>
            <person name="Simmons B.A."/>
            <person name="Magnuson J.K."/>
            <person name="Henrissat B."/>
            <person name="Mortensen U.H."/>
            <person name="Larsen T.O."/>
            <person name="Devries R.P."/>
            <person name="Grigoriev I.V."/>
            <person name="Machida M."/>
            <person name="Baker S.E."/>
            <person name="Andersen M.R."/>
        </authorList>
    </citation>
    <scope>NUCLEOTIDE SEQUENCE [LARGE SCALE GENOMIC DNA]</scope>
    <source>
        <strain evidence="3">IBT 14317</strain>
    </source>
</reference>
<sequence>MMSSTEPGLYPRVLRISRSDVPESYVLAHITRIRSTPLDLNITATEGENPYTGTVRQSSLKGLRAKNYQGDDEEWVQIVSHVFGQLEESAEKVGSLYGIESSASIIDANDDDDKELVITIRKRVQNITQRLGSVTLKQNDQQAIQLFDWSGIIAVRAKTLEQRFTSLLAHYRSAEDTIKQLNKQLEEFVSARVQHEEELIVNFVQILNQKKLKIRNQQRLLSSAKVDHEKVSEIQDATSDQHLRLSRNNRASKRTAGEMTDDESESEDGFEKMELDKAVGFSNTEEGNETDDSQTSTPQPLEAGDSAIDEGSLVPSVPASNGDEWHKLEHRRPTNRPVMKEPVPPPPRRELPFTRKAQTAVEEQKAQTLRQRDTAEQTGGETDDDEL</sequence>
<dbReference type="Proteomes" id="UP000326877">
    <property type="component" value="Unassembled WGS sequence"/>
</dbReference>
<feature type="coiled-coil region" evidence="1">
    <location>
        <begin position="171"/>
        <end position="198"/>
    </location>
</feature>